<sequence>MNGPHFRSKLDAVARNCLLFVDCEILIDWLWLSAALRESYVENTEEINERRKPFLLYMKEDKLLIRHQLVSRRKKERFSLWLENRLRDIETEQQVLEPA</sequence>
<dbReference type="Proteomes" id="UP000271098">
    <property type="component" value="Unassembled WGS sequence"/>
</dbReference>
<evidence type="ECO:0000313" key="2">
    <source>
        <dbReference type="Proteomes" id="UP000271098"/>
    </source>
</evidence>
<dbReference type="WBParaSite" id="GPUH_0000129301-mRNA-1">
    <property type="protein sequence ID" value="GPUH_0000129301-mRNA-1"/>
    <property type="gene ID" value="GPUH_0000129301"/>
</dbReference>
<reference evidence="1 2" key="2">
    <citation type="submission" date="2018-11" db="EMBL/GenBank/DDBJ databases">
        <authorList>
            <consortium name="Pathogen Informatics"/>
        </authorList>
    </citation>
    <scope>NUCLEOTIDE SEQUENCE [LARGE SCALE GENOMIC DNA]</scope>
</reference>
<evidence type="ECO:0000313" key="1">
    <source>
        <dbReference type="EMBL" id="VDK29756.1"/>
    </source>
</evidence>
<evidence type="ECO:0000313" key="3">
    <source>
        <dbReference type="WBParaSite" id="GPUH_0000129301-mRNA-1"/>
    </source>
</evidence>
<reference evidence="3" key="1">
    <citation type="submission" date="2016-06" db="UniProtKB">
        <authorList>
            <consortium name="WormBaseParasite"/>
        </authorList>
    </citation>
    <scope>IDENTIFICATION</scope>
</reference>
<proteinExistence type="predicted"/>
<dbReference type="EMBL" id="UYRT01001512">
    <property type="protein sequence ID" value="VDK29756.1"/>
    <property type="molecule type" value="Genomic_DNA"/>
</dbReference>
<organism evidence="3">
    <name type="scientific">Gongylonema pulchrum</name>
    <dbReference type="NCBI Taxonomy" id="637853"/>
    <lineage>
        <taxon>Eukaryota</taxon>
        <taxon>Metazoa</taxon>
        <taxon>Ecdysozoa</taxon>
        <taxon>Nematoda</taxon>
        <taxon>Chromadorea</taxon>
        <taxon>Rhabditida</taxon>
        <taxon>Spirurina</taxon>
        <taxon>Spiruromorpha</taxon>
        <taxon>Spiruroidea</taxon>
        <taxon>Gongylonematidae</taxon>
        <taxon>Gongylonema</taxon>
    </lineage>
</organism>
<keyword evidence="2" id="KW-1185">Reference proteome</keyword>
<name>A0A183CXV2_9BILA</name>
<dbReference type="AlphaFoldDB" id="A0A183CXV2"/>
<accession>A0A183CXV2</accession>
<protein>
    <submittedName>
        <fullName evidence="3">RNA helicase</fullName>
    </submittedName>
</protein>
<gene>
    <name evidence="1" type="ORF">GPUH_LOCUS1293</name>
</gene>